<sequence>MQEQLLVEIRDLLSDILLELRTANRQSSRAPIRIEDANENVLPGSQGTVLTSNLFRRIVDVYYKEELERIKSGNSKKSARRVSVELGKTLADLFNEQMAQKGMTFQRMPDGMVIGEVEEESRIAIKLITDTGYYRGEHWNEIIEDILESCEEKYGIKNDRVYFIIASLRNGLDQSYIEKLLGEKVRSNGEFLKNRSLVLKYIKKFKATTTSLAAPYDQIYVMASEMHPNVLAEDLHKMTNAQMQEVLDKLDEYEWLSDLSKLVSIFKKAI</sequence>
<dbReference type="EMBL" id="JAPDHZ010000002">
    <property type="protein sequence ID" value="MDG0789967.1"/>
    <property type="molecule type" value="Genomic_DNA"/>
</dbReference>
<organism evidence="1 2">
    <name type="scientific">Cohnella ginsengisoli</name>
    <dbReference type="NCBI Taxonomy" id="425004"/>
    <lineage>
        <taxon>Bacteria</taxon>
        <taxon>Bacillati</taxon>
        <taxon>Bacillota</taxon>
        <taxon>Bacilli</taxon>
        <taxon>Bacillales</taxon>
        <taxon>Paenibacillaceae</taxon>
        <taxon>Cohnella</taxon>
    </lineage>
</organism>
<gene>
    <name evidence="1" type="ORF">OMP38_03185</name>
</gene>
<accession>A0A9X4QLC6</accession>
<comment type="caution">
    <text evidence="1">The sequence shown here is derived from an EMBL/GenBank/DDBJ whole genome shotgun (WGS) entry which is preliminary data.</text>
</comment>
<keyword evidence="2" id="KW-1185">Reference proteome</keyword>
<proteinExistence type="predicted"/>
<reference evidence="1 2" key="1">
    <citation type="submission" date="2022-10" db="EMBL/GenBank/DDBJ databases">
        <title>Comparative genomic analysis of Cohnella hashimotonis sp. nov., isolated from the International Space Station.</title>
        <authorList>
            <person name="Simpson A."/>
            <person name="Venkateswaran K."/>
        </authorList>
    </citation>
    <scope>NUCLEOTIDE SEQUENCE [LARGE SCALE GENOMIC DNA]</scope>
    <source>
        <strain evidence="1 2">DSM 18997</strain>
    </source>
</reference>
<dbReference type="AlphaFoldDB" id="A0A9X4QLC6"/>
<dbReference type="Proteomes" id="UP001153387">
    <property type="component" value="Unassembled WGS sequence"/>
</dbReference>
<dbReference type="RefSeq" id="WP_277563853.1">
    <property type="nucleotide sequence ID" value="NZ_JAPDHZ010000002.1"/>
</dbReference>
<evidence type="ECO:0000313" key="1">
    <source>
        <dbReference type="EMBL" id="MDG0789967.1"/>
    </source>
</evidence>
<evidence type="ECO:0000313" key="2">
    <source>
        <dbReference type="Proteomes" id="UP001153387"/>
    </source>
</evidence>
<protein>
    <submittedName>
        <fullName evidence="1">Uncharacterized protein</fullName>
    </submittedName>
</protein>
<name>A0A9X4QLC6_9BACL</name>